<organism evidence="2 3">
    <name type="scientific">Algoriphagus faecimaris</name>
    <dbReference type="NCBI Taxonomy" id="686796"/>
    <lineage>
        <taxon>Bacteria</taxon>
        <taxon>Pseudomonadati</taxon>
        <taxon>Bacteroidota</taxon>
        <taxon>Cytophagia</taxon>
        <taxon>Cytophagales</taxon>
        <taxon>Cyclobacteriaceae</taxon>
        <taxon>Algoriphagus</taxon>
    </lineage>
</organism>
<keyword evidence="3" id="KW-1185">Reference proteome</keyword>
<dbReference type="PANTHER" id="PTHR43245">
    <property type="entry name" value="BIFUNCTIONAL POLYMYXIN RESISTANCE PROTEIN ARNA"/>
    <property type="match status" value="1"/>
</dbReference>
<sequence length="299" mass="33295">MKVVLTGASGFLGQYILPFLPENVLTLGRGHGNDIQVDLSNDIPKLSTCDFLIHNAGLAHRVPKTKEEEELFFKVNVEGTKNLLLGIDALKSKPQSIVLISTVAVYGLDQGELISEEQIPNPSTPYGKSKLEAEKLLSDYANKNNIRLTILRLPLVAGSKNAPGNLGAMISAIKRGYYFRIKGLNSKKSMVLAEDVGRLIPTLFNKSGVFNLTDGIHPTLMELESYIAKFHKRKIHSLPLQWVKLAGKIGDRVSAFPINSYRLEKLTFSLTFDDRKARYELLWNPLPVIGNLDLEKIER</sequence>
<dbReference type="AlphaFoldDB" id="A0A1G6PUI1"/>
<dbReference type="Gene3D" id="3.40.50.720">
    <property type="entry name" value="NAD(P)-binding Rossmann-like Domain"/>
    <property type="match status" value="1"/>
</dbReference>
<dbReference type="RefSeq" id="WP_087938286.1">
    <property type="nucleotide sequence ID" value="NZ_FNAC01000007.1"/>
</dbReference>
<accession>A0A1G6PUI1</accession>
<dbReference type="Proteomes" id="UP000199060">
    <property type="component" value="Unassembled WGS sequence"/>
</dbReference>
<dbReference type="STRING" id="686796.SAMN04488104_100761"/>
<dbReference type="InterPro" id="IPR001509">
    <property type="entry name" value="Epimerase_deHydtase"/>
</dbReference>
<gene>
    <name evidence="2" type="ORF">SAMN04488104_100761</name>
</gene>
<reference evidence="3" key="1">
    <citation type="submission" date="2016-10" db="EMBL/GenBank/DDBJ databases">
        <authorList>
            <person name="Varghese N."/>
            <person name="Submissions S."/>
        </authorList>
    </citation>
    <scope>NUCLEOTIDE SEQUENCE [LARGE SCALE GENOMIC DNA]</scope>
    <source>
        <strain evidence="3">DSM 23095</strain>
    </source>
</reference>
<dbReference type="PANTHER" id="PTHR43245:SF58">
    <property type="entry name" value="BLL5923 PROTEIN"/>
    <property type="match status" value="1"/>
</dbReference>
<dbReference type="OrthoDB" id="1490291at2"/>
<proteinExistence type="predicted"/>
<dbReference type="SUPFAM" id="SSF51735">
    <property type="entry name" value="NAD(P)-binding Rossmann-fold domains"/>
    <property type="match status" value="1"/>
</dbReference>
<dbReference type="InterPro" id="IPR036291">
    <property type="entry name" value="NAD(P)-bd_dom_sf"/>
</dbReference>
<dbReference type="Pfam" id="PF01370">
    <property type="entry name" value="Epimerase"/>
    <property type="match status" value="1"/>
</dbReference>
<name>A0A1G6PUI1_9BACT</name>
<evidence type="ECO:0000313" key="3">
    <source>
        <dbReference type="Proteomes" id="UP000199060"/>
    </source>
</evidence>
<evidence type="ECO:0000313" key="2">
    <source>
        <dbReference type="EMBL" id="SDC83870.1"/>
    </source>
</evidence>
<dbReference type="InterPro" id="IPR050177">
    <property type="entry name" value="Lipid_A_modif_metabolic_enz"/>
</dbReference>
<dbReference type="EMBL" id="FNAC01000007">
    <property type="protein sequence ID" value="SDC83870.1"/>
    <property type="molecule type" value="Genomic_DNA"/>
</dbReference>
<evidence type="ECO:0000259" key="1">
    <source>
        <dbReference type="Pfam" id="PF01370"/>
    </source>
</evidence>
<protein>
    <submittedName>
        <fullName evidence="2">Nucleoside-diphosphate-sugar epimerase</fullName>
    </submittedName>
</protein>
<feature type="domain" description="NAD-dependent epimerase/dehydratase" evidence="1">
    <location>
        <begin position="3"/>
        <end position="204"/>
    </location>
</feature>